<dbReference type="InterPro" id="IPR057309">
    <property type="entry name" value="PcsB_CC"/>
</dbReference>
<dbReference type="CDD" id="cd12797">
    <property type="entry name" value="M23_peptidase"/>
    <property type="match status" value="1"/>
</dbReference>
<dbReference type="RefSeq" id="WP_149734280.1">
    <property type="nucleotide sequence ID" value="NZ_FQZD01000010.1"/>
</dbReference>
<keyword evidence="1 3" id="KW-0732">Signal</keyword>
<evidence type="ECO:0000313" key="7">
    <source>
        <dbReference type="Proteomes" id="UP000322917"/>
    </source>
</evidence>
<dbReference type="Pfam" id="PF24568">
    <property type="entry name" value="CC_PcsB"/>
    <property type="match status" value="1"/>
</dbReference>
<dbReference type="InterPro" id="IPR011055">
    <property type="entry name" value="Dup_hybrid_motif"/>
</dbReference>
<dbReference type="PANTHER" id="PTHR21666:SF270">
    <property type="entry name" value="MUREIN HYDROLASE ACTIVATOR ENVC"/>
    <property type="match status" value="1"/>
</dbReference>
<feature type="coiled-coil region" evidence="2">
    <location>
        <begin position="22"/>
        <end position="91"/>
    </location>
</feature>
<keyword evidence="7" id="KW-1185">Reference proteome</keyword>
<feature type="signal peptide" evidence="3">
    <location>
        <begin position="1"/>
        <end position="26"/>
    </location>
</feature>
<evidence type="ECO:0000259" key="4">
    <source>
        <dbReference type="Pfam" id="PF01551"/>
    </source>
</evidence>
<evidence type="ECO:0000259" key="5">
    <source>
        <dbReference type="Pfam" id="PF24568"/>
    </source>
</evidence>
<protein>
    <submittedName>
        <fullName evidence="6">Septal ring factor EnvC, activator of murein hydrolases AmiA and AmiB</fullName>
    </submittedName>
</protein>
<dbReference type="Gene3D" id="2.70.70.10">
    <property type="entry name" value="Glucose Permease (Domain IIA)"/>
    <property type="match status" value="1"/>
</dbReference>
<organism evidence="6 7">
    <name type="scientific">Propionispora hippei DSM 15287</name>
    <dbReference type="NCBI Taxonomy" id="1123003"/>
    <lineage>
        <taxon>Bacteria</taxon>
        <taxon>Bacillati</taxon>
        <taxon>Bacillota</taxon>
        <taxon>Negativicutes</taxon>
        <taxon>Selenomonadales</taxon>
        <taxon>Sporomusaceae</taxon>
        <taxon>Propionispora</taxon>
    </lineage>
</organism>
<feature type="coiled-coil region" evidence="2">
    <location>
        <begin position="159"/>
        <end position="238"/>
    </location>
</feature>
<dbReference type="GO" id="GO:0004222">
    <property type="term" value="F:metalloendopeptidase activity"/>
    <property type="evidence" value="ECO:0007669"/>
    <property type="project" value="TreeGrafter"/>
</dbReference>
<dbReference type="InterPro" id="IPR050570">
    <property type="entry name" value="Cell_wall_metabolism_enzyme"/>
</dbReference>
<dbReference type="PANTHER" id="PTHR21666">
    <property type="entry name" value="PEPTIDASE-RELATED"/>
    <property type="match status" value="1"/>
</dbReference>
<evidence type="ECO:0000256" key="1">
    <source>
        <dbReference type="ARBA" id="ARBA00022729"/>
    </source>
</evidence>
<feature type="chain" id="PRO_5013064969" evidence="3">
    <location>
        <begin position="27"/>
        <end position="377"/>
    </location>
</feature>
<feature type="domain" description="M23ase beta-sheet core" evidence="4">
    <location>
        <begin position="278"/>
        <end position="372"/>
    </location>
</feature>
<dbReference type="EMBL" id="FQZD01000010">
    <property type="protein sequence ID" value="SHI98050.1"/>
    <property type="molecule type" value="Genomic_DNA"/>
</dbReference>
<keyword evidence="6" id="KW-0378">Hydrolase</keyword>
<accession>A0A1M6FJZ3</accession>
<evidence type="ECO:0000313" key="6">
    <source>
        <dbReference type="EMBL" id="SHI98050.1"/>
    </source>
</evidence>
<evidence type="ECO:0000256" key="3">
    <source>
        <dbReference type="SAM" id="SignalP"/>
    </source>
</evidence>
<sequence length="377" mass="41653">MVTIRRYLAVLLVLLVAVLAVMPALADELEQKQQELQSMQQQMQQQKERAARAQTQVNSVSERLRSIQGDLDVAQKEYSAIQDQLEATEKKIEVNGEILAKAEDDLADRSQILNKRMRDIYKNGQVNYLDVLFGANDFNDFVTRMDILKRVARQDVDLVNKVKAERELILAKKAELETDRANIVELKKAAEEKKALISARKQEQQKTLDSAISERDQAESAYQELQENSRQIEQMIRRIQPGNAGSAGGSGALMWPASGPITSPFGWRTHPIFGTARYHSGIDIGADYGDTVVAADSGVVIFADWMGGYGKAVVIDHGGGVSTLYGHNSELLVSEGQRVTKGQAISRVGATGYATGPHLHFEVRENGSPVDPMSYLP</sequence>
<dbReference type="SUPFAM" id="SSF57997">
    <property type="entry name" value="Tropomyosin"/>
    <property type="match status" value="1"/>
</dbReference>
<gene>
    <name evidence="6" type="ORF">SAMN02745170_01469</name>
</gene>
<name>A0A1M6FJZ3_9FIRM</name>
<dbReference type="InterPro" id="IPR016047">
    <property type="entry name" value="M23ase_b-sheet_dom"/>
</dbReference>
<dbReference type="Proteomes" id="UP000322917">
    <property type="component" value="Unassembled WGS sequence"/>
</dbReference>
<dbReference type="Gene3D" id="6.10.250.3150">
    <property type="match status" value="1"/>
</dbReference>
<proteinExistence type="predicted"/>
<dbReference type="OrthoDB" id="9809488at2"/>
<reference evidence="6 7" key="1">
    <citation type="submission" date="2016-11" db="EMBL/GenBank/DDBJ databases">
        <authorList>
            <person name="Varghese N."/>
            <person name="Submissions S."/>
        </authorList>
    </citation>
    <scope>NUCLEOTIDE SEQUENCE [LARGE SCALE GENOMIC DNA]</scope>
    <source>
        <strain evidence="6 7">DSM 15287</strain>
    </source>
</reference>
<feature type="domain" description="Peptidoglycan hydrolase PcsB coiled-coil" evidence="5">
    <location>
        <begin position="100"/>
        <end position="169"/>
    </location>
</feature>
<dbReference type="AlphaFoldDB" id="A0A1M6FJZ3"/>
<keyword evidence="2" id="KW-0175">Coiled coil</keyword>
<dbReference type="Pfam" id="PF01551">
    <property type="entry name" value="Peptidase_M23"/>
    <property type="match status" value="1"/>
</dbReference>
<dbReference type="SUPFAM" id="SSF51261">
    <property type="entry name" value="Duplicated hybrid motif"/>
    <property type="match status" value="1"/>
</dbReference>
<evidence type="ECO:0000256" key="2">
    <source>
        <dbReference type="SAM" id="Coils"/>
    </source>
</evidence>